<evidence type="ECO:0000313" key="9">
    <source>
        <dbReference type="Proteomes" id="UP000007800"/>
    </source>
</evidence>
<evidence type="ECO:0000256" key="2">
    <source>
        <dbReference type="ARBA" id="ARBA00005263"/>
    </source>
</evidence>
<evidence type="ECO:0000256" key="7">
    <source>
        <dbReference type="SAM" id="MobiDB-lite"/>
    </source>
</evidence>
<evidence type="ECO:0000256" key="6">
    <source>
        <dbReference type="RuleBase" id="RU363137"/>
    </source>
</evidence>
<dbReference type="RefSeq" id="XP_002773047.1">
    <property type="nucleotide sequence ID" value="XM_002773001.1"/>
</dbReference>
<protein>
    <recommendedName>
        <fullName evidence="6">Clathrin light chain</fullName>
    </recommendedName>
</protein>
<sequence>MLSSESDSPIDFDTSGSDSVPDQLDGPVLSLESPLKQSDGPPIVDDNLVVESNVSDHAAVDSTSSDSKQQEEQQHRTVRPSTLTQDDCMTLAQEEDEAKKTIRREAQEAIKSFYDERQCRIEENKKNNLAEMEKIESSKLRMLDKAASNKT</sequence>
<dbReference type="GO" id="GO:0006886">
    <property type="term" value="P:intracellular protein transport"/>
    <property type="evidence" value="ECO:0007669"/>
    <property type="project" value="InterPro"/>
</dbReference>
<evidence type="ECO:0000256" key="5">
    <source>
        <dbReference type="ARBA" id="ARBA00023329"/>
    </source>
</evidence>
<keyword evidence="4 6" id="KW-0168">Coated pit</keyword>
<proteinExistence type="inferred from homology"/>
<keyword evidence="5 6" id="KW-0968">Cytoplasmic vesicle</keyword>
<reference evidence="8 9" key="1">
    <citation type="submission" date="2008-07" db="EMBL/GenBank/DDBJ databases">
        <authorList>
            <person name="El-Sayed N."/>
            <person name="Caler E."/>
            <person name="Inman J."/>
            <person name="Amedeo P."/>
            <person name="Hass B."/>
            <person name="Wortman J."/>
        </authorList>
    </citation>
    <scope>NUCLEOTIDE SEQUENCE [LARGE SCALE GENOMIC DNA]</scope>
    <source>
        <strain evidence="9">ATCC 50983 / TXsc</strain>
    </source>
</reference>
<accession>C5LEI0</accession>
<comment type="subcellular location">
    <subcellularLocation>
        <location evidence="1 6">Cytoplasmic vesicle membrane</location>
        <topology evidence="1 6">Peripheral membrane protein</topology>
        <orientation evidence="1 6">Cytoplasmic side</orientation>
    </subcellularLocation>
    <subcellularLocation>
        <location evidence="6">Membrane</location>
        <location evidence="6">Coated pit</location>
        <topology evidence="6">Peripheral membrane protein</topology>
        <orientation evidence="6">Cytoplasmic side</orientation>
    </subcellularLocation>
    <text evidence="6">Cytoplasmic face of coated pits and vesicles.</text>
</comment>
<evidence type="ECO:0000256" key="3">
    <source>
        <dbReference type="ARBA" id="ARBA00023136"/>
    </source>
</evidence>
<feature type="compositionally biased region" description="Polar residues" evidence="7">
    <location>
        <begin position="50"/>
        <end position="67"/>
    </location>
</feature>
<dbReference type="OrthoDB" id="486983at2759"/>
<evidence type="ECO:0000256" key="1">
    <source>
        <dbReference type="ARBA" id="ARBA00004180"/>
    </source>
</evidence>
<dbReference type="GO" id="GO:0016192">
    <property type="term" value="P:vesicle-mediated transport"/>
    <property type="evidence" value="ECO:0007669"/>
    <property type="project" value="InterPro"/>
</dbReference>
<keyword evidence="9" id="KW-1185">Reference proteome</keyword>
<evidence type="ECO:0000313" key="8">
    <source>
        <dbReference type="EMBL" id="EER04863.1"/>
    </source>
</evidence>
<organism evidence="9">
    <name type="scientific">Perkinsus marinus (strain ATCC 50983 / TXsc)</name>
    <dbReference type="NCBI Taxonomy" id="423536"/>
    <lineage>
        <taxon>Eukaryota</taxon>
        <taxon>Sar</taxon>
        <taxon>Alveolata</taxon>
        <taxon>Perkinsozoa</taxon>
        <taxon>Perkinsea</taxon>
        <taxon>Perkinsida</taxon>
        <taxon>Perkinsidae</taxon>
        <taxon>Perkinsus</taxon>
    </lineage>
</organism>
<comment type="similarity">
    <text evidence="2 6">Belongs to the clathrin light chain family.</text>
</comment>
<dbReference type="OMA" id="TLTQDDC"/>
<dbReference type="Proteomes" id="UP000007800">
    <property type="component" value="Unassembled WGS sequence"/>
</dbReference>
<dbReference type="GO" id="GO:0030130">
    <property type="term" value="C:clathrin coat of trans-Golgi network vesicle"/>
    <property type="evidence" value="ECO:0007669"/>
    <property type="project" value="InterPro"/>
</dbReference>
<dbReference type="InterPro" id="IPR000996">
    <property type="entry name" value="Clathrin_L-chain"/>
</dbReference>
<feature type="region of interest" description="Disordered" evidence="7">
    <location>
        <begin position="1"/>
        <end position="86"/>
    </location>
</feature>
<dbReference type="EMBL" id="GG681293">
    <property type="protein sequence ID" value="EER04863.1"/>
    <property type="molecule type" value="Genomic_DNA"/>
</dbReference>
<gene>
    <name evidence="8" type="ORF">Pmar_PMAR013156</name>
</gene>
<feature type="non-terminal residue" evidence="8">
    <location>
        <position position="151"/>
    </location>
</feature>
<dbReference type="AlphaFoldDB" id="C5LEI0"/>
<dbReference type="GeneID" id="9050355"/>
<dbReference type="GO" id="GO:0030132">
    <property type="term" value="C:clathrin coat of coated pit"/>
    <property type="evidence" value="ECO:0007669"/>
    <property type="project" value="InterPro"/>
</dbReference>
<name>C5LEI0_PERM5</name>
<dbReference type="GO" id="GO:0005198">
    <property type="term" value="F:structural molecule activity"/>
    <property type="evidence" value="ECO:0007669"/>
    <property type="project" value="InterPro"/>
</dbReference>
<keyword evidence="3 6" id="KW-0472">Membrane</keyword>
<dbReference type="InParanoid" id="C5LEI0"/>
<comment type="function">
    <text evidence="6">Clathrin is the major protein of the polyhedral coat of coated pits and vesicles.</text>
</comment>
<dbReference type="Pfam" id="PF01086">
    <property type="entry name" value="Clathrin_lg_ch"/>
    <property type="match status" value="1"/>
</dbReference>
<evidence type="ECO:0000256" key="4">
    <source>
        <dbReference type="ARBA" id="ARBA00023176"/>
    </source>
</evidence>